<dbReference type="Proteomes" id="UP000248340">
    <property type="component" value="Unassembled WGS sequence"/>
</dbReference>
<keyword evidence="2" id="KW-1185">Reference proteome</keyword>
<evidence type="ECO:0000313" key="2">
    <source>
        <dbReference type="Proteomes" id="UP000248340"/>
    </source>
</evidence>
<sequence length="133" mass="15746">MADEPIFFEMLPDNRPPPRWRHTTADRVAMVADNRTETQYGFATIEKPCWQIVIRRGIKKHPDLLPLMGSIETPEWVQFYRELVPGDDVQHKAFGLYRYDLRGKERFFRGQDEDKLTELWYIAPGTDFGWSLN</sequence>
<dbReference type="VEuPathDB" id="FungiDB:BO82DRAFT_403549"/>
<reference evidence="1 2" key="1">
    <citation type="submission" date="2016-12" db="EMBL/GenBank/DDBJ databases">
        <title>The genomes of Aspergillus section Nigri reveals drivers in fungal speciation.</title>
        <authorList>
            <consortium name="DOE Joint Genome Institute"/>
            <person name="Vesth T.C."/>
            <person name="Nybo J."/>
            <person name="Theobald S."/>
            <person name="Brandl J."/>
            <person name="Frisvad J.C."/>
            <person name="Nielsen K.F."/>
            <person name="Lyhne E.K."/>
            <person name="Kogle M.E."/>
            <person name="Kuo A."/>
            <person name="Riley R."/>
            <person name="Clum A."/>
            <person name="Nolan M."/>
            <person name="Lipzen A."/>
            <person name="Salamov A."/>
            <person name="Henrissat B."/>
            <person name="Wiebenga A."/>
            <person name="De Vries R.P."/>
            <person name="Grigoriev I.V."/>
            <person name="Mortensen U.H."/>
            <person name="Andersen M.R."/>
            <person name="Baker S.E."/>
        </authorList>
    </citation>
    <scope>NUCLEOTIDE SEQUENCE [LARGE SCALE GENOMIC DNA]</scope>
    <source>
        <strain evidence="1 2">CBS 121591</strain>
    </source>
</reference>
<proteinExistence type="predicted"/>
<dbReference type="EMBL" id="KZ821711">
    <property type="protein sequence ID" value="PYH80318.1"/>
    <property type="molecule type" value="Genomic_DNA"/>
</dbReference>
<gene>
    <name evidence="1" type="ORF">BO82DRAFT_403549</name>
</gene>
<dbReference type="RefSeq" id="XP_025490518.1">
    <property type="nucleotide sequence ID" value="XM_025639393.1"/>
</dbReference>
<dbReference type="AlphaFoldDB" id="A0A319CXG1"/>
<name>A0A319CXG1_9EURO</name>
<dbReference type="GeneID" id="37142135"/>
<evidence type="ECO:0000313" key="1">
    <source>
        <dbReference type="EMBL" id="PYH80318.1"/>
    </source>
</evidence>
<dbReference type="OrthoDB" id="4395635at2759"/>
<protein>
    <submittedName>
        <fullName evidence="1">Uncharacterized protein</fullName>
    </submittedName>
</protein>
<accession>A0A319CXG1</accession>
<organism evidence="1 2">
    <name type="scientific">Aspergillus uvarum CBS 121591</name>
    <dbReference type="NCBI Taxonomy" id="1448315"/>
    <lineage>
        <taxon>Eukaryota</taxon>
        <taxon>Fungi</taxon>
        <taxon>Dikarya</taxon>
        <taxon>Ascomycota</taxon>
        <taxon>Pezizomycotina</taxon>
        <taxon>Eurotiomycetes</taxon>
        <taxon>Eurotiomycetidae</taxon>
        <taxon>Eurotiales</taxon>
        <taxon>Aspergillaceae</taxon>
        <taxon>Aspergillus</taxon>
        <taxon>Aspergillus subgen. Circumdati</taxon>
    </lineage>
</organism>